<reference evidence="2" key="1">
    <citation type="submission" date="2022-11" db="UniProtKB">
        <authorList>
            <consortium name="WormBaseParasite"/>
        </authorList>
    </citation>
    <scope>IDENTIFICATION</scope>
</reference>
<name>A0AC34QK79_9BILA</name>
<organism evidence="1 2">
    <name type="scientific">Panagrolaimus sp. JU765</name>
    <dbReference type="NCBI Taxonomy" id="591449"/>
    <lineage>
        <taxon>Eukaryota</taxon>
        <taxon>Metazoa</taxon>
        <taxon>Ecdysozoa</taxon>
        <taxon>Nematoda</taxon>
        <taxon>Chromadorea</taxon>
        <taxon>Rhabditida</taxon>
        <taxon>Tylenchina</taxon>
        <taxon>Panagrolaimomorpha</taxon>
        <taxon>Panagrolaimoidea</taxon>
        <taxon>Panagrolaimidae</taxon>
        <taxon>Panagrolaimus</taxon>
    </lineage>
</organism>
<proteinExistence type="predicted"/>
<dbReference type="Proteomes" id="UP000887576">
    <property type="component" value="Unplaced"/>
</dbReference>
<protein>
    <submittedName>
        <fullName evidence="2">Secreted protein</fullName>
    </submittedName>
</protein>
<evidence type="ECO:0000313" key="1">
    <source>
        <dbReference type="Proteomes" id="UP000887576"/>
    </source>
</evidence>
<evidence type="ECO:0000313" key="2">
    <source>
        <dbReference type="WBParaSite" id="JU765_v2.g17057.t1"/>
    </source>
</evidence>
<accession>A0AC34QK79</accession>
<sequence>MKQFSVLLFINFLGYLLAQKSVNYGNTLIKWERRELVCESSANGKVPGSCVLFRRNETEPLKTQCSFDKGKERHYCGIDCLGADRDSVISKSPNSNHRCIRFYSYDSHLDEKTKDWSLWRSGKCLLEKISLEIHCGFP</sequence>
<dbReference type="WBParaSite" id="JU765_v2.g17057.t1">
    <property type="protein sequence ID" value="JU765_v2.g17057.t1"/>
    <property type="gene ID" value="JU765_v2.g17057"/>
</dbReference>